<accession>A0ABR2IC90</accession>
<organism evidence="1 2">
    <name type="scientific">Tritrichomonas musculus</name>
    <dbReference type="NCBI Taxonomy" id="1915356"/>
    <lineage>
        <taxon>Eukaryota</taxon>
        <taxon>Metamonada</taxon>
        <taxon>Parabasalia</taxon>
        <taxon>Tritrichomonadida</taxon>
        <taxon>Tritrichomonadidae</taxon>
        <taxon>Tritrichomonas</taxon>
    </lineage>
</organism>
<comment type="caution">
    <text evidence="1">The sequence shown here is derived from an EMBL/GenBank/DDBJ whole genome shotgun (WGS) entry which is preliminary data.</text>
</comment>
<dbReference type="Proteomes" id="UP001470230">
    <property type="component" value="Unassembled WGS sequence"/>
</dbReference>
<name>A0ABR2IC90_9EUKA</name>
<dbReference type="EMBL" id="JAPFFF010000018">
    <property type="protein sequence ID" value="KAK8860278.1"/>
    <property type="molecule type" value="Genomic_DNA"/>
</dbReference>
<sequence>MISSEITFQSPRRFVSTCSNTIHDFLLQKNISVEDILNNDACLRSFRSGNIEISEYFIKNVNSILDIALRNDNSNTTSRAFNLFSLENRGLINALLQTDLLQQIAQQILSGHPSLLTLSKYSSILSSCFNIFPSESVKKCRFLEMFYPFCSYHPVLNLFAQIVKIHDIESQIITFIFDTKLVDHLLDYLNSIADHINENTDLYVGYFLLICVFSSRVEICQYLKQPENLNKIIKHFNILNLYLNNAQWSSILNLTDQFTFPFLQSLVPIAIAHISSATTFFHRYHIFCIDFLEKCLSISSDACLSNAYLSYGICQIIKNIFIRFPNNSNAHIHLSKLLKTMLTKQDLSTYVINEIIPFACEHIINRENIILSAFSWNLIKIFKETVQSNYVMSAVPNDVKIQIDIINNLIENDYGGPAPKTDNPEPGILPQITPEQLLMIFKRFR</sequence>
<evidence type="ECO:0000313" key="2">
    <source>
        <dbReference type="Proteomes" id="UP001470230"/>
    </source>
</evidence>
<gene>
    <name evidence="1" type="ORF">M9Y10_011942</name>
</gene>
<evidence type="ECO:0000313" key="1">
    <source>
        <dbReference type="EMBL" id="KAK8860278.1"/>
    </source>
</evidence>
<protein>
    <submittedName>
        <fullName evidence="1">Uncharacterized protein</fullName>
    </submittedName>
</protein>
<reference evidence="1 2" key="1">
    <citation type="submission" date="2024-04" db="EMBL/GenBank/DDBJ databases">
        <title>Tritrichomonas musculus Genome.</title>
        <authorList>
            <person name="Alves-Ferreira E."/>
            <person name="Grigg M."/>
            <person name="Lorenzi H."/>
            <person name="Galac M."/>
        </authorList>
    </citation>
    <scope>NUCLEOTIDE SEQUENCE [LARGE SCALE GENOMIC DNA]</scope>
    <source>
        <strain evidence="1 2">EAF2021</strain>
    </source>
</reference>
<proteinExistence type="predicted"/>
<keyword evidence="2" id="KW-1185">Reference proteome</keyword>